<comment type="similarity">
    <text evidence="2">Belongs to the major facilitator superfamily. Proton-dependent oligopeptide transporter (POT/PTR) (TC 2.A.17) family.</text>
</comment>
<dbReference type="Proteomes" id="UP000800235">
    <property type="component" value="Unassembled WGS sequence"/>
</dbReference>
<reference evidence="7" key="1">
    <citation type="journal article" date="2020" name="Stud. Mycol.">
        <title>101 Dothideomycetes genomes: a test case for predicting lifestyles and emergence of pathogens.</title>
        <authorList>
            <person name="Haridas S."/>
            <person name="Albert R."/>
            <person name="Binder M."/>
            <person name="Bloem J."/>
            <person name="Labutti K."/>
            <person name="Salamov A."/>
            <person name="Andreopoulos B."/>
            <person name="Baker S."/>
            <person name="Barry K."/>
            <person name="Bills G."/>
            <person name="Bluhm B."/>
            <person name="Cannon C."/>
            <person name="Castanera R."/>
            <person name="Culley D."/>
            <person name="Daum C."/>
            <person name="Ezra D."/>
            <person name="Gonzalez J."/>
            <person name="Henrissat B."/>
            <person name="Kuo A."/>
            <person name="Liang C."/>
            <person name="Lipzen A."/>
            <person name="Lutzoni F."/>
            <person name="Magnuson J."/>
            <person name="Mondo S."/>
            <person name="Nolan M."/>
            <person name="Ohm R."/>
            <person name="Pangilinan J."/>
            <person name="Park H.-J."/>
            <person name="Ramirez L."/>
            <person name="Alfaro M."/>
            <person name="Sun H."/>
            <person name="Tritt A."/>
            <person name="Yoshinaga Y."/>
            <person name="Zwiers L.-H."/>
            <person name="Turgeon B."/>
            <person name="Goodwin S."/>
            <person name="Spatafora J."/>
            <person name="Crous P."/>
            <person name="Grigoriev I."/>
        </authorList>
    </citation>
    <scope>NUCLEOTIDE SEQUENCE</scope>
    <source>
        <strain evidence="7">CBS 130266</strain>
    </source>
</reference>
<dbReference type="Pfam" id="PF00854">
    <property type="entry name" value="PTR2"/>
    <property type="match status" value="1"/>
</dbReference>
<evidence type="ECO:0008006" key="9">
    <source>
        <dbReference type="Google" id="ProtNLM"/>
    </source>
</evidence>
<evidence type="ECO:0000256" key="2">
    <source>
        <dbReference type="ARBA" id="ARBA00005982"/>
    </source>
</evidence>
<name>A0A9P4NH21_9PEZI</name>
<protein>
    <recommendedName>
        <fullName evidence="9">Oligopeptide transporter</fullName>
    </recommendedName>
</protein>
<feature type="transmembrane region" description="Helical" evidence="6">
    <location>
        <begin position="390"/>
        <end position="414"/>
    </location>
</feature>
<dbReference type="AlphaFoldDB" id="A0A9P4NH21"/>
<dbReference type="SUPFAM" id="SSF103473">
    <property type="entry name" value="MFS general substrate transporter"/>
    <property type="match status" value="1"/>
</dbReference>
<keyword evidence="3 6" id="KW-0812">Transmembrane</keyword>
<dbReference type="EMBL" id="MU007105">
    <property type="protein sequence ID" value="KAF2420957.1"/>
    <property type="molecule type" value="Genomic_DNA"/>
</dbReference>
<evidence type="ECO:0000256" key="1">
    <source>
        <dbReference type="ARBA" id="ARBA00004141"/>
    </source>
</evidence>
<keyword evidence="4 6" id="KW-1133">Transmembrane helix</keyword>
<evidence type="ECO:0000313" key="8">
    <source>
        <dbReference type="Proteomes" id="UP000800235"/>
    </source>
</evidence>
<accession>A0A9P4NH21</accession>
<keyword evidence="8" id="KW-1185">Reference proteome</keyword>
<feature type="transmembrane region" description="Helical" evidence="6">
    <location>
        <begin position="110"/>
        <end position="129"/>
    </location>
</feature>
<sequence length="559" mass="61716">MLQCSSFCNQNPSYAPYSKLSSTSHDRYSLEFCWNSRNTLRVATEAEIKSLPHVSDKLPLSVYLTLAGGATERFAYFALTTPWQNYMQNPRTGNMIPGALNFGQSTATNVSNAFLLFSFLTSMGFALLSDLSFGRLKTLKIALVCYLAGCLVLLCTSLPSVLDRGGGVPGLGVAMVLVGLGVGGVKATFSPFLGDQYAQKPPMLDTRGENQVIVTSPVTLQYIYNLFYWVTNIASLSMIPSTFLEFELGFWTSYLLATTSLCVAIVLFFRGSPKLRELRPQGNILPEAWRVLRCATRSGFKLDHDRPAYQSEHLARHVSWDDNFVDEIRIGLLACRVFSYFVPFYLATKQMYNNLVAQAGQMERGGIPHDMIQFALYNFLAKHKVPFGPILRISLAFVFCSLAMAFAAVVQRLIYSIGPCNSHPLACPSSEGREPNDINVWIQTPTYCLLAIGEIIGFVTGSGYAYNKAPRGMRTIVQALVQLSACIASALGMAISPAAKDPYLVIMYACLAGAITVFAAVFWVFFRKWDRQDDDLNMQQEAEKPAISSSECLELARVG</sequence>
<dbReference type="GO" id="GO:0022857">
    <property type="term" value="F:transmembrane transporter activity"/>
    <property type="evidence" value="ECO:0007669"/>
    <property type="project" value="InterPro"/>
</dbReference>
<feature type="transmembrane region" description="Helical" evidence="6">
    <location>
        <begin position="505"/>
        <end position="526"/>
    </location>
</feature>
<evidence type="ECO:0000256" key="3">
    <source>
        <dbReference type="ARBA" id="ARBA00022692"/>
    </source>
</evidence>
<organism evidence="7 8">
    <name type="scientific">Tothia fuscella</name>
    <dbReference type="NCBI Taxonomy" id="1048955"/>
    <lineage>
        <taxon>Eukaryota</taxon>
        <taxon>Fungi</taxon>
        <taxon>Dikarya</taxon>
        <taxon>Ascomycota</taxon>
        <taxon>Pezizomycotina</taxon>
        <taxon>Dothideomycetes</taxon>
        <taxon>Pleosporomycetidae</taxon>
        <taxon>Venturiales</taxon>
        <taxon>Cylindrosympodiaceae</taxon>
        <taxon>Tothia</taxon>
    </lineage>
</organism>
<gene>
    <name evidence="7" type="ORF">EJ08DRAFT_673097</name>
</gene>
<comment type="caution">
    <text evidence="7">The sequence shown here is derived from an EMBL/GenBank/DDBJ whole genome shotgun (WGS) entry which is preliminary data.</text>
</comment>
<dbReference type="InterPro" id="IPR036259">
    <property type="entry name" value="MFS_trans_sf"/>
</dbReference>
<feature type="transmembrane region" description="Helical" evidence="6">
    <location>
        <begin position="141"/>
        <end position="162"/>
    </location>
</feature>
<dbReference type="Gene3D" id="1.20.1250.20">
    <property type="entry name" value="MFS general substrate transporter like domains"/>
    <property type="match status" value="1"/>
</dbReference>
<dbReference type="PANTHER" id="PTHR11654">
    <property type="entry name" value="OLIGOPEPTIDE TRANSPORTER-RELATED"/>
    <property type="match status" value="1"/>
</dbReference>
<proteinExistence type="inferred from homology"/>
<dbReference type="OrthoDB" id="8904098at2759"/>
<feature type="transmembrane region" description="Helical" evidence="6">
    <location>
        <begin position="250"/>
        <end position="269"/>
    </location>
</feature>
<evidence type="ECO:0000313" key="7">
    <source>
        <dbReference type="EMBL" id="KAF2420957.1"/>
    </source>
</evidence>
<dbReference type="GO" id="GO:0016020">
    <property type="term" value="C:membrane"/>
    <property type="evidence" value="ECO:0007669"/>
    <property type="project" value="UniProtKB-SubCell"/>
</dbReference>
<dbReference type="InterPro" id="IPR000109">
    <property type="entry name" value="POT_fam"/>
</dbReference>
<evidence type="ECO:0000256" key="6">
    <source>
        <dbReference type="SAM" id="Phobius"/>
    </source>
</evidence>
<feature type="transmembrane region" description="Helical" evidence="6">
    <location>
        <begin position="444"/>
        <end position="467"/>
    </location>
</feature>
<comment type="subcellular location">
    <subcellularLocation>
        <location evidence="1">Membrane</location>
        <topology evidence="1">Multi-pass membrane protein</topology>
    </subcellularLocation>
</comment>
<keyword evidence="5 6" id="KW-0472">Membrane</keyword>
<evidence type="ECO:0000256" key="5">
    <source>
        <dbReference type="ARBA" id="ARBA00023136"/>
    </source>
</evidence>
<feature type="transmembrane region" description="Helical" evidence="6">
    <location>
        <begin position="168"/>
        <end position="189"/>
    </location>
</feature>
<feature type="transmembrane region" description="Helical" evidence="6">
    <location>
        <begin position="479"/>
        <end position="499"/>
    </location>
</feature>
<feature type="transmembrane region" description="Helical" evidence="6">
    <location>
        <begin position="210"/>
        <end position="230"/>
    </location>
</feature>
<evidence type="ECO:0000256" key="4">
    <source>
        <dbReference type="ARBA" id="ARBA00022989"/>
    </source>
</evidence>